<dbReference type="SUPFAM" id="SSF102215">
    <property type="entry name" value="Creatininase"/>
    <property type="match status" value="1"/>
</dbReference>
<dbReference type="GO" id="GO:0046872">
    <property type="term" value="F:metal ion binding"/>
    <property type="evidence" value="ECO:0007669"/>
    <property type="project" value="UniProtKB-KW"/>
</dbReference>
<keyword evidence="2" id="KW-0479">Metal-binding</keyword>
<dbReference type="GO" id="GO:0016811">
    <property type="term" value="F:hydrolase activity, acting on carbon-nitrogen (but not peptide) bonds, in linear amides"/>
    <property type="evidence" value="ECO:0007669"/>
    <property type="project" value="TreeGrafter"/>
</dbReference>
<dbReference type="Proteomes" id="UP000698963">
    <property type="component" value="Unassembled WGS sequence"/>
</dbReference>
<dbReference type="Pfam" id="PF02633">
    <property type="entry name" value="Creatininase"/>
    <property type="match status" value="1"/>
</dbReference>
<accession>A0A921AWD3</accession>
<evidence type="ECO:0000256" key="5">
    <source>
        <dbReference type="ARBA" id="ARBA00024029"/>
    </source>
</evidence>
<dbReference type="EMBL" id="DYZA01000157">
    <property type="protein sequence ID" value="HJD97545.1"/>
    <property type="molecule type" value="Genomic_DNA"/>
</dbReference>
<evidence type="ECO:0000256" key="3">
    <source>
        <dbReference type="ARBA" id="ARBA00022801"/>
    </source>
</evidence>
<dbReference type="Gene3D" id="3.40.50.10310">
    <property type="entry name" value="Creatininase"/>
    <property type="match status" value="1"/>
</dbReference>
<name>A0A921AWD3_9BACT</name>
<dbReference type="InterPro" id="IPR003785">
    <property type="entry name" value="Creatininase/forma_Hydrolase"/>
</dbReference>
<dbReference type="RefSeq" id="WP_304122595.1">
    <property type="nucleotide sequence ID" value="NZ_DYZA01000157.1"/>
</dbReference>
<dbReference type="GO" id="GO:0009231">
    <property type="term" value="P:riboflavin biosynthetic process"/>
    <property type="evidence" value="ECO:0007669"/>
    <property type="project" value="TreeGrafter"/>
</dbReference>
<keyword evidence="4" id="KW-0862">Zinc</keyword>
<evidence type="ECO:0000256" key="2">
    <source>
        <dbReference type="ARBA" id="ARBA00022723"/>
    </source>
</evidence>
<comment type="similarity">
    <text evidence="5">Belongs to the creatininase superfamily.</text>
</comment>
<comment type="cofactor">
    <cofactor evidence="1">
        <name>Zn(2+)</name>
        <dbReference type="ChEBI" id="CHEBI:29105"/>
    </cofactor>
</comment>
<evidence type="ECO:0000256" key="1">
    <source>
        <dbReference type="ARBA" id="ARBA00001947"/>
    </source>
</evidence>
<keyword evidence="3" id="KW-0378">Hydrolase</keyword>
<dbReference type="PANTHER" id="PTHR35005">
    <property type="entry name" value="3-DEHYDRO-SCYLLO-INOSOSE HYDROLASE"/>
    <property type="match status" value="1"/>
</dbReference>
<reference evidence="6" key="1">
    <citation type="journal article" date="2021" name="PeerJ">
        <title>Extensive microbial diversity within the chicken gut microbiome revealed by metagenomics and culture.</title>
        <authorList>
            <person name="Gilroy R."/>
            <person name="Ravi A."/>
            <person name="Getino M."/>
            <person name="Pursley I."/>
            <person name="Horton D.L."/>
            <person name="Alikhan N.F."/>
            <person name="Baker D."/>
            <person name="Gharbi K."/>
            <person name="Hall N."/>
            <person name="Watson M."/>
            <person name="Adriaenssens E.M."/>
            <person name="Foster-Nyarko E."/>
            <person name="Jarju S."/>
            <person name="Secka A."/>
            <person name="Antonio M."/>
            <person name="Oren A."/>
            <person name="Chaudhuri R.R."/>
            <person name="La Ragione R."/>
            <person name="Hildebrand F."/>
            <person name="Pallen M.J."/>
        </authorList>
    </citation>
    <scope>NUCLEOTIDE SEQUENCE</scope>
    <source>
        <strain evidence="6">ChiGjej2B2-19336</strain>
    </source>
</reference>
<sequence length="268" mass="29181">MAEIFLNRMTSPEIRACIADIDAVLIPVGATEQHGPHLELSFDSRTAVELCRRTALAVQEKGGRALVAPEVHYGVSWYHMNYAGTVSLSHETFMSVIHDIVVSLASHGFRNLIIVNGHGGNSSALSTCLDRLYQKEHIRVLLAQWFTMAAPEIKKLGMVSPMLHAGEAETSVGLALGMPVRTDKLPAEEHGRMEKLRQAGYPVSDHICYDPMFRGSGVLTPMDFMDDISDSGAIGDAGLGSAEKGRQILAYTEHVLTNLILDLAGRKC</sequence>
<dbReference type="InterPro" id="IPR024087">
    <property type="entry name" value="Creatininase-like_sf"/>
</dbReference>
<gene>
    <name evidence="6" type="ORF">K8W16_07855</name>
</gene>
<organism evidence="6 7">
    <name type="scientific">Mailhella massiliensis</name>
    <dbReference type="NCBI Taxonomy" id="1903261"/>
    <lineage>
        <taxon>Bacteria</taxon>
        <taxon>Pseudomonadati</taxon>
        <taxon>Thermodesulfobacteriota</taxon>
        <taxon>Desulfovibrionia</taxon>
        <taxon>Desulfovibrionales</taxon>
        <taxon>Desulfovibrionaceae</taxon>
        <taxon>Mailhella</taxon>
    </lineage>
</organism>
<evidence type="ECO:0000313" key="7">
    <source>
        <dbReference type="Proteomes" id="UP000698963"/>
    </source>
</evidence>
<dbReference type="PANTHER" id="PTHR35005:SF1">
    <property type="entry name" value="2-AMINO-5-FORMYLAMINO-6-RIBOSYLAMINOPYRIMIDIN-4(3H)-ONE 5'-MONOPHOSPHATE DEFORMYLASE"/>
    <property type="match status" value="1"/>
</dbReference>
<reference evidence="6" key="2">
    <citation type="submission" date="2021-09" db="EMBL/GenBank/DDBJ databases">
        <authorList>
            <person name="Gilroy R."/>
        </authorList>
    </citation>
    <scope>NUCLEOTIDE SEQUENCE</scope>
    <source>
        <strain evidence="6">ChiGjej2B2-19336</strain>
    </source>
</reference>
<protein>
    <submittedName>
        <fullName evidence="6">Creatininase family protein</fullName>
    </submittedName>
</protein>
<dbReference type="AlphaFoldDB" id="A0A921AWD3"/>
<proteinExistence type="inferred from homology"/>
<evidence type="ECO:0000256" key="4">
    <source>
        <dbReference type="ARBA" id="ARBA00022833"/>
    </source>
</evidence>
<comment type="caution">
    <text evidence="6">The sequence shown here is derived from an EMBL/GenBank/DDBJ whole genome shotgun (WGS) entry which is preliminary data.</text>
</comment>
<evidence type="ECO:0000313" key="6">
    <source>
        <dbReference type="EMBL" id="HJD97545.1"/>
    </source>
</evidence>